<dbReference type="GO" id="GO:0005634">
    <property type="term" value="C:nucleus"/>
    <property type="evidence" value="ECO:0007669"/>
    <property type="project" value="TreeGrafter"/>
</dbReference>
<feature type="domain" description="DDE-1" evidence="3">
    <location>
        <begin position="164"/>
        <end position="296"/>
    </location>
</feature>
<dbReference type="InterPro" id="IPR050863">
    <property type="entry name" value="CenT-Element_Derived"/>
</dbReference>
<sequence>MLGDLKVADCKYREGRVQSFQVILRFARIDRWIEGLATKGFPRKRDDILNSVHKFLTENPRPNPFKNNRPGESWFKVFLKRHPALVQRTSEPVSDASACVSEADIRKWFKDINSYLISKNIVIDDPSRIYNGDESGFQICPKTGKVFARKGAKNVYSVEKGSSKESITVMFSFSASGLTCPPMIIYGYKRIREKISQTVKDPDWGIGRSDNGWMTAETFYDYVKNVFYPFFVKNNIHFPVLLFLDDHKSHLTYELSILCNELNIEVIALYPNATRILQPCDVAVFRPIKMGWKKAVREFYEQNPGEVLNKITFAPLLEKVVAKHIKKETLINGFRACGLFPFNPDAVDYTKCLGNKKEHPEVKRIPPRMDHRTFVSLTGENLIKRLKSFDNLLIEEGITEEFLSLYQIWSYFEKPDCLPEMRDVPRFDNQVLNSSEAEPELDPSESQPSTAPKNKINLDAELNPSENQLSKEPQINITQNIVTKPGKDTIYSLPSTSKNIGDYLVVPEKPTRKNKRNIERVSFAITSKEYQESFEKKRALKLELENKKLERKRKREESVAAKALKKSAQGNDKDNNSCFVCKVRTIKKHYLTCNSCKKRIHQRCIPKKHNEHIPEEGDEDLFMCHMCYTEESDDDVISEIEVEEDGEAYNEKEIDCRMSKKFKQNESEEDIEADHQKESNVEIYEEREKIESNKDQEPKEIGNKKINEINAQEQNYNLPVESKQVESREGNKVDEQDETNSKVYGNPGEIESEEVIETDDQIKTDSKMCKEPKMGSEEDLEDCGYMDVEELFHMYQSEMKKFK</sequence>
<feature type="region of interest" description="Disordered" evidence="2">
    <location>
        <begin position="434"/>
        <end position="455"/>
    </location>
</feature>
<dbReference type="InterPro" id="IPR004875">
    <property type="entry name" value="DDE_SF_endonuclease_dom"/>
</dbReference>
<feature type="compositionally biased region" description="Acidic residues" evidence="2">
    <location>
        <begin position="750"/>
        <end position="759"/>
    </location>
</feature>
<evidence type="ECO:0000313" key="4">
    <source>
        <dbReference type="EMBL" id="CAH2009562.1"/>
    </source>
</evidence>
<dbReference type="CDD" id="cd15489">
    <property type="entry name" value="PHD_SF"/>
    <property type="match status" value="1"/>
</dbReference>
<dbReference type="PANTHER" id="PTHR19303:SF74">
    <property type="entry name" value="POGO TRANSPOSABLE ELEMENT WITH KRAB DOMAIN"/>
    <property type="match status" value="1"/>
</dbReference>
<dbReference type="OrthoDB" id="6768588at2759"/>
<dbReference type="InterPro" id="IPR036397">
    <property type="entry name" value="RNaseH_sf"/>
</dbReference>
<feature type="region of interest" description="Disordered" evidence="2">
    <location>
        <begin position="707"/>
        <end position="781"/>
    </location>
</feature>
<dbReference type="GO" id="GO:0003677">
    <property type="term" value="F:DNA binding"/>
    <property type="evidence" value="ECO:0007669"/>
    <property type="project" value="TreeGrafter"/>
</dbReference>
<dbReference type="AlphaFoldDB" id="A0A9P0Q3M0"/>
<evidence type="ECO:0000256" key="1">
    <source>
        <dbReference type="SAM" id="Coils"/>
    </source>
</evidence>
<organism evidence="4 5">
    <name type="scientific">Acanthoscelides obtectus</name>
    <name type="common">Bean weevil</name>
    <name type="synonym">Bruchus obtectus</name>
    <dbReference type="NCBI Taxonomy" id="200917"/>
    <lineage>
        <taxon>Eukaryota</taxon>
        <taxon>Metazoa</taxon>
        <taxon>Ecdysozoa</taxon>
        <taxon>Arthropoda</taxon>
        <taxon>Hexapoda</taxon>
        <taxon>Insecta</taxon>
        <taxon>Pterygota</taxon>
        <taxon>Neoptera</taxon>
        <taxon>Endopterygota</taxon>
        <taxon>Coleoptera</taxon>
        <taxon>Polyphaga</taxon>
        <taxon>Cucujiformia</taxon>
        <taxon>Chrysomeloidea</taxon>
        <taxon>Chrysomelidae</taxon>
        <taxon>Bruchinae</taxon>
        <taxon>Bruchini</taxon>
        <taxon>Acanthoscelides</taxon>
    </lineage>
</organism>
<dbReference type="InterPro" id="IPR013083">
    <property type="entry name" value="Znf_RING/FYVE/PHD"/>
</dbReference>
<reference evidence="4" key="1">
    <citation type="submission" date="2022-03" db="EMBL/GenBank/DDBJ databases">
        <authorList>
            <person name="Sayadi A."/>
        </authorList>
    </citation>
    <scope>NUCLEOTIDE SEQUENCE</scope>
</reference>
<dbReference type="PANTHER" id="PTHR19303">
    <property type="entry name" value="TRANSPOSON"/>
    <property type="match status" value="1"/>
</dbReference>
<feature type="compositionally biased region" description="Basic and acidic residues" evidence="2">
    <location>
        <begin position="760"/>
        <end position="776"/>
    </location>
</feature>
<dbReference type="Gene3D" id="3.30.40.10">
    <property type="entry name" value="Zinc/RING finger domain, C3HC4 (zinc finger)"/>
    <property type="match status" value="1"/>
</dbReference>
<gene>
    <name evidence="4" type="ORF">ACAOBT_LOCUS30941</name>
</gene>
<comment type="caution">
    <text evidence="4">The sequence shown here is derived from an EMBL/GenBank/DDBJ whole genome shotgun (WGS) entry which is preliminary data.</text>
</comment>
<feature type="compositionally biased region" description="Basic and acidic residues" evidence="2">
    <location>
        <begin position="723"/>
        <end position="734"/>
    </location>
</feature>
<dbReference type="EMBL" id="CAKOFQ010007892">
    <property type="protein sequence ID" value="CAH2009562.1"/>
    <property type="molecule type" value="Genomic_DNA"/>
</dbReference>
<dbReference type="Proteomes" id="UP001152888">
    <property type="component" value="Unassembled WGS sequence"/>
</dbReference>
<dbReference type="Gene3D" id="3.30.420.10">
    <property type="entry name" value="Ribonuclease H-like superfamily/Ribonuclease H"/>
    <property type="match status" value="1"/>
</dbReference>
<evidence type="ECO:0000313" key="5">
    <source>
        <dbReference type="Proteomes" id="UP001152888"/>
    </source>
</evidence>
<accession>A0A9P0Q3M0</accession>
<evidence type="ECO:0000256" key="2">
    <source>
        <dbReference type="SAM" id="MobiDB-lite"/>
    </source>
</evidence>
<protein>
    <recommendedName>
        <fullName evidence="3">DDE-1 domain-containing protein</fullName>
    </recommendedName>
</protein>
<evidence type="ECO:0000259" key="3">
    <source>
        <dbReference type="Pfam" id="PF03184"/>
    </source>
</evidence>
<dbReference type="InterPro" id="IPR011011">
    <property type="entry name" value="Znf_FYVE_PHD"/>
</dbReference>
<proteinExistence type="predicted"/>
<feature type="coiled-coil region" evidence="1">
    <location>
        <begin position="530"/>
        <end position="566"/>
    </location>
</feature>
<dbReference type="Pfam" id="PF03184">
    <property type="entry name" value="DDE_1"/>
    <property type="match status" value="1"/>
</dbReference>
<keyword evidence="5" id="KW-1185">Reference proteome</keyword>
<dbReference type="SUPFAM" id="SSF57903">
    <property type="entry name" value="FYVE/PHD zinc finger"/>
    <property type="match status" value="1"/>
</dbReference>
<keyword evidence="1" id="KW-0175">Coiled coil</keyword>
<name>A0A9P0Q3M0_ACAOB</name>